<protein>
    <recommendedName>
        <fullName evidence="2">B30.2/SPRY domain-containing protein</fullName>
    </recommendedName>
</protein>
<dbReference type="Gene3D" id="2.60.120.920">
    <property type="match status" value="1"/>
</dbReference>
<keyword evidence="1" id="KW-0175">Coiled coil</keyword>
<evidence type="ECO:0000313" key="3">
    <source>
        <dbReference type="EMBL" id="KAG9344970.1"/>
    </source>
</evidence>
<proteinExistence type="predicted"/>
<dbReference type="PROSITE" id="PS50188">
    <property type="entry name" value="B302_SPRY"/>
    <property type="match status" value="1"/>
</dbReference>
<dbReference type="EMBL" id="JAFBMS010000018">
    <property type="protein sequence ID" value="KAG9344970.1"/>
    <property type="molecule type" value="Genomic_DNA"/>
</dbReference>
<dbReference type="InterPro" id="IPR006574">
    <property type="entry name" value="PRY"/>
</dbReference>
<dbReference type="AlphaFoldDB" id="A0A8T2NZT7"/>
<dbReference type="InterPro" id="IPR013320">
    <property type="entry name" value="ConA-like_dom_sf"/>
</dbReference>
<dbReference type="InterPro" id="IPR043136">
    <property type="entry name" value="B30.2/SPRY_sf"/>
</dbReference>
<dbReference type="FunFam" id="2.60.120.920:FF:000004">
    <property type="entry name" value="Butyrophilin subfamily 1 member A1"/>
    <property type="match status" value="1"/>
</dbReference>
<dbReference type="InterPro" id="IPR003877">
    <property type="entry name" value="SPRY_dom"/>
</dbReference>
<dbReference type="SMART" id="SM00589">
    <property type="entry name" value="PRY"/>
    <property type="match status" value="1"/>
</dbReference>
<dbReference type="SUPFAM" id="SSF49899">
    <property type="entry name" value="Concanavalin A-like lectins/glucanases"/>
    <property type="match status" value="1"/>
</dbReference>
<feature type="coiled-coil region" evidence="1">
    <location>
        <begin position="80"/>
        <end position="107"/>
    </location>
</feature>
<dbReference type="Pfam" id="PF13765">
    <property type="entry name" value="PRY"/>
    <property type="match status" value="1"/>
</dbReference>
<organism evidence="3 4">
    <name type="scientific">Albula glossodonta</name>
    <name type="common">roundjaw bonefish</name>
    <dbReference type="NCBI Taxonomy" id="121402"/>
    <lineage>
        <taxon>Eukaryota</taxon>
        <taxon>Metazoa</taxon>
        <taxon>Chordata</taxon>
        <taxon>Craniata</taxon>
        <taxon>Vertebrata</taxon>
        <taxon>Euteleostomi</taxon>
        <taxon>Actinopterygii</taxon>
        <taxon>Neopterygii</taxon>
        <taxon>Teleostei</taxon>
        <taxon>Albuliformes</taxon>
        <taxon>Albulidae</taxon>
        <taxon>Albula</taxon>
    </lineage>
</organism>
<keyword evidence="4" id="KW-1185">Reference proteome</keyword>
<dbReference type="InterPro" id="IPR001870">
    <property type="entry name" value="B30.2/SPRY"/>
</dbReference>
<dbReference type="CDD" id="cd13733">
    <property type="entry name" value="SPRY_PRY_C-I_1"/>
    <property type="match status" value="1"/>
</dbReference>
<evidence type="ECO:0000313" key="4">
    <source>
        <dbReference type="Proteomes" id="UP000824540"/>
    </source>
</evidence>
<dbReference type="Proteomes" id="UP000824540">
    <property type="component" value="Unassembled WGS sequence"/>
</dbReference>
<dbReference type="SMART" id="SM00449">
    <property type="entry name" value="SPRY"/>
    <property type="match status" value="1"/>
</dbReference>
<evidence type="ECO:0000259" key="2">
    <source>
        <dbReference type="PROSITE" id="PS50188"/>
    </source>
</evidence>
<reference evidence="3" key="1">
    <citation type="thesis" date="2021" institute="BYU ScholarsArchive" country="Provo, UT, USA">
        <title>Applications of and Algorithms for Genome Assembly and Genomic Analyses with an Emphasis on Marine Teleosts.</title>
        <authorList>
            <person name="Pickett B.D."/>
        </authorList>
    </citation>
    <scope>NUCLEOTIDE SEQUENCE</scope>
    <source>
        <strain evidence="3">HI-2016</strain>
    </source>
</reference>
<accession>A0A8T2NZT7</accession>
<dbReference type="Pfam" id="PF00622">
    <property type="entry name" value="SPRY"/>
    <property type="match status" value="1"/>
</dbReference>
<dbReference type="OrthoDB" id="6270329at2759"/>
<evidence type="ECO:0000256" key="1">
    <source>
        <dbReference type="SAM" id="Coils"/>
    </source>
</evidence>
<dbReference type="InterPro" id="IPR003879">
    <property type="entry name" value="Butyrophylin_SPRY"/>
</dbReference>
<dbReference type="PANTHER" id="PTHR24103">
    <property type="entry name" value="E3 UBIQUITIN-PROTEIN LIGASE TRIM"/>
    <property type="match status" value="1"/>
</dbReference>
<feature type="domain" description="B30.2/SPRY" evidence="2">
    <location>
        <begin position="152"/>
        <end position="356"/>
    </location>
</feature>
<name>A0A8T2NZT7_9TELE</name>
<sequence length="356" mass="41489">MSNNHMKDTNNNYNKNLLTDHKEKLIQAIKRIKHESDECWNAERETYVQSVSVESQFEDLERQIHAEYENLHNFLEMEEDMDIERLRREKEKRVKQLRERERKIAEQGRSLERAIDTLNSKLKEDDSPKLLKVNFIPPPAVNSEVRAGQFVGPLQYRIWKHMKKSLYPNISYITFDPETAHPLLSLNSSFTSVWFEEKKEAMTEEEEVSSNSRRFNYYYCLMARERFTHGRHYWEVEVGGKTAWRVGVAREDLCRGEMDSSTTANGLWTLALKNGAIQACTDPRPTTITVSVQPTRIGVFLDCENEEVSFFNAVTMMPIFSFSMGNILLPLYPFFNPCDTDEGKNTMPLSLFSPSL</sequence>
<gene>
    <name evidence="3" type="ORF">JZ751_009510</name>
</gene>
<comment type="caution">
    <text evidence="3">The sequence shown here is derived from an EMBL/GenBank/DDBJ whole genome shotgun (WGS) entry which is preliminary data.</text>
</comment>
<dbReference type="PRINTS" id="PR01407">
    <property type="entry name" value="BUTYPHLNCDUF"/>
</dbReference>
<dbReference type="InterPro" id="IPR050143">
    <property type="entry name" value="TRIM/RBCC"/>
</dbReference>